<dbReference type="Proteomes" id="UP000242949">
    <property type="component" value="Unassembled WGS sequence"/>
</dbReference>
<dbReference type="EMBL" id="FMYI01000006">
    <property type="protein sequence ID" value="SDC30723.1"/>
    <property type="molecule type" value="Genomic_DNA"/>
</dbReference>
<dbReference type="STRING" id="1612202.SAMN05421734_106100"/>
<proteinExistence type="predicted"/>
<evidence type="ECO:0000313" key="2">
    <source>
        <dbReference type="Proteomes" id="UP000242949"/>
    </source>
</evidence>
<evidence type="ECO:0000313" key="1">
    <source>
        <dbReference type="EMBL" id="SDC30723.1"/>
    </source>
</evidence>
<dbReference type="Gene3D" id="3.90.105.50">
    <property type="match status" value="1"/>
</dbReference>
<dbReference type="OrthoDB" id="2166477at2"/>
<organism evidence="1 2">
    <name type="scientific">Pelagirhabdus alkalitolerans</name>
    <dbReference type="NCBI Taxonomy" id="1612202"/>
    <lineage>
        <taxon>Bacteria</taxon>
        <taxon>Bacillati</taxon>
        <taxon>Bacillota</taxon>
        <taxon>Bacilli</taxon>
        <taxon>Bacillales</taxon>
        <taxon>Bacillaceae</taxon>
        <taxon>Pelagirhabdus</taxon>
    </lineage>
</organism>
<keyword evidence="2" id="KW-1185">Reference proteome</keyword>
<dbReference type="AlphaFoldDB" id="A0A1G6KIB0"/>
<accession>A0A1G6KIB0</accession>
<reference evidence="2" key="1">
    <citation type="submission" date="2016-09" db="EMBL/GenBank/DDBJ databases">
        <authorList>
            <person name="Varghese N."/>
            <person name="Submissions S."/>
        </authorList>
    </citation>
    <scope>NUCLEOTIDE SEQUENCE [LARGE SCALE GENOMIC DNA]</scope>
    <source>
        <strain evidence="2">S5</strain>
    </source>
</reference>
<protein>
    <submittedName>
        <fullName evidence="1">DNA binding domain-containing protein, excisionase family</fullName>
    </submittedName>
</protein>
<dbReference type="InterPro" id="IPR038148">
    <property type="entry name" value="Tn1545/Tn916_Xis"/>
</dbReference>
<sequence length="76" mass="9155">MYVTIEEAASYLEIDETKLRQLILQNKIRVVYYNQVPLINTQQFDTHLKEMERIRREIQAYLNEPIPESLDVKDED</sequence>
<dbReference type="RefSeq" id="WP_090795952.1">
    <property type="nucleotide sequence ID" value="NZ_FMYI01000006.1"/>
</dbReference>
<name>A0A1G6KIB0_9BACI</name>
<gene>
    <name evidence="1" type="ORF">SAMN05421734_106100</name>
</gene>